<feature type="region of interest" description="Disordered" evidence="1">
    <location>
        <begin position="69"/>
        <end position="224"/>
    </location>
</feature>
<dbReference type="GeneID" id="108806783"/>
<dbReference type="OrthoDB" id="753279at2759"/>
<feature type="compositionally biased region" description="Polar residues" evidence="1">
    <location>
        <begin position="543"/>
        <end position="558"/>
    </location>
</feature>
<feature type="compositionally biased region" description="Polar residues" evidence="1">
    <location>
        <begin position="94"/>
        <end position="104"/>
    </location>
</feature>
<reference evidence="3" key="1">
    <citation type="journal article" date="2019" name="Database">
        <title>The radish genome database (RadishGD): an integrated information resource for radish genomics.</title>
        <authorList>
            <person name="Yu H.J."/>
            <person name="Baek S."/>
            <person name="Lee Y.J."/>
            <person name="Cho A."/>
            <person name="Mun J.H."/>
        </authorList>
    </citation>
    <scope>NUCLEOTIDE SEQUENCE [LARGE SCALE GENOMIC DNA]</scope>
    <source>
        <strain evidence="3">cv. WK10039</strain>
    </source>
</reference>
<feature type="region of interest" description="Disordered" evidence="1">
    <location>
        <begin position="538"/>
        <end position="558"/>
    </location>
</feature>
<dbReference type="PANTHER" id="PTHR46775">
    <property type="entry name" value="FLOCCULATION PROTEIN (DUF1296)"/>
    <property type="match status" value="1"/>
</dbReference>
<dbReference type="PANTHER" id="PTHR46775:SF5">
    <property type="entry name" value="GBF-INTERACTING PROTEIN 1"/>
    <property type="match status" value="1"/>
</dbReference>
<name>A0A6J0JHJ4_RAPSA</name>
<protein>
    <submittedName>
        <fullName evidence="4">GBF-interacting protein 1</fullName>
    </submittedName>
</protein>
<feature type="compositionally biased region" description="Polar residues" evidence="1">
    <location>
        <begin position="134"/>
        <end position="147"/>
    </location>
</feature>
<feature type="compositionally biased region" description="Polar residues" evidence="1">
    <location>
        <begin position="176"/>
        <end position="189"/>
    </location>
</feature>
<evidence type="ECO:0000313" key="4">
    <source>
        <dbReference type="RefSeq" id="XP_018434476.1"/>
    </source>
</evidence>
<feature type="compositionally biased region" description="Basic and acidic residues" evidence="1">
    <location>
        <begin position="69"/>
        <end position="87"/>
    </location>
</feature>
<dbReference type="InterPro" id="IPR044277">
    <property type="entry name" value="GIP1"/>
</dbReference>
<dbReference type="SUPFAM" id="SSF46934">
    <property type="entry name" value="UBA-like"/>
    <property type="match status" value="1"/>
</dbReference>
<dbReference type="Proteomes" id="UP000504610">
    <property type="component" value="Chromosome 6"/>
</dbReference>
<organism evidence="3 4">
    <name type="scientific">Raphanus sativus</name>
    <name type="common">Radish</name>
    <name type="synonym">Raphanus raphanistrum var. sativus</name>
    <dbReference type="NCBI Taxonomy" id="3726"/>
    <lineage>
        <taxon>Eukaryota</taxon>
        <taxon>Viridiplantae</taxon>
        <taxon>Streptophyta</taxon>
        <taxon>Embryophyta</taxon>
        <taxon>Tracheophyta</taxon>
        <taxon>Spermatophyta</taxon>
        <taxon>Magnoliopsida</taxon>
        <taxon>eudicotyledons</taxon>
        <taxon>Gunneridae</taxon>
        <taxon>Pentapetalae</taxon>
        <taxon>rosids</taxon>
        <taxon>malvids</taxon>
        <taxon>Brassicales</taxon>
        <taxon>Brassicaceae</taxon>
        <taxon>Brassiceae</taxon>
        <taxon>Raphanus</taxon>
    </lineage>
</organism>
<feature type="compositionally biased region" description="Low complexity" evidence="1">
    <location>
        <begin position="121"/>
        <end position="133"/>
    </location>
</feature>
<reference evidence="4" key="2">
    <citation type="submission" date="2025-08" db="UniProtKB">
        <authorList>
            <consortium name="RefSeq"/>
        </authorList>
    </citation>
    <scope>IDENTIFICATION</scope>
    <source>
        <tissue evidence="4">Leaf</tissue>
    </source>
</reference>
<dbReference type="AlphaFoldDB" id="A0A6J0JHJ4"/>
<dbReference type="KEGG" id="rsz:108806783"/>
<dbReference type="RefSeq" id="XP_018434476.1">
    <property type="nucleotide sequence ID" value="XM_018578974.2"/>
</dbReference>
<proteinExistence type="predicted"/>
<dbReference type="GO" id="GO:0005634">
    <property type="term" value="C:nucleus"/>
    <property type="evidence" value="ECO:0007669"/>
    <property type="project" value="TreeGrafter"/>
</dbReference>
<evidence type="ECO:0000256" key="1">
    <source>
        <dbReference type="SAM" id="MobiDB-lite"/>
    </source>
</evidence>
<sequence length="558" mass="60878">MTTTNGGDAAGSRVSIPADLRETFQSIRDYTGKQHSDEDILSVFKDCFNDPHETAQKLLFLDTFHEVRSKRERKKENLVPKTQEKAGRNGRRNFASNYTAANNGRSGGFRRQSGANHSMRGSGAASPAPSKASTDTLPCSIKASNRNITEEHPSSKSTSSSDDVAELTKSKASETVPVSDSVVQNNTQYAVDGSSMSSQQSSTSAQQSATSNFGSQSDQVTRSEAAAHKVNNQSLLKSDVGERPHVTFPVHLQVAKMFENGLTFGSFDSSFVKETPCDNFTFGRDDSTIKSSHGTAAYGDSDWEDISTISQDKDHDISNAVSETELKLVEGSEVDKMNEESSPIKDIHQAANCDGTPISYPDQCSIAASQQAMNLFRQQQYPLNFFPYGLYYPPPFYMPQPYIHQFLSPNGYQQQSYLPPQDDAPLPPGDKLPLPQIKSGTNIGNTPPITFPSPYDSYAAAFNHIPSAATVESTNKEEKKEDYITGQMSLANLQASAMYNLSLQGQPLAFPTLQAGFTGIYQQTQPILQAPVNEQPIGPPLIPNQQSQAAPTNMNNNY</sequence>
<dbReference type="InterPro" id="IPR009719">
    <property type="entry name" value="GIP1_N"/>
</dbReference>
<evidence type="ECO:0000313" key="3">
    <source>
        <dbReference type="Proteomes" id="UP000504610"/>
    </source>
</evidence>
<feature type="domain" description="GBF-interacting protein 1 N-terminal" evidence="2">
    <location>
        <begin position="16"/>
        <end position="76"/>
    </location>
</feature>
<accession>A0A6J0JHJ4</accession>
<feature type="compositionally biased region" description="Low complexity" evidence="1">
    <location>
        <begin position="194"/>
        <end position="211"/>
    </location>
</feature>
<dbReference type="GO" id="GO:0051082">
    <property type="term" value="F:unfolded protein binding"/>
    <property type="evidence" value="ECO:0007669"/>
    <property type="project" value="TreeGrafter"/>
</dbReference>
<keyword evidence="3" id="KW-1185">Reference proteome</keyword>
<evidence type="ECO:0000259" key="2">
    <source>
        <dbReference type="Pfam" id="PF06972"/>
    </source>
</evidence>
<feature type="compositionally biased region" description="Polar residues" evidence="1">
    <location>
        <begin position="212"/>
        <end position="222"/>
    </location>
</feature>
<dbReference type="Pfam" id="PF06972">
    <property type="entry name" value="GIP1_N"/>
    <property type="match status" value="1"/>
</dbReference>
<gene>
    <name evidence="4" type="primary">LOC108806783</name>
</gene>
<dbReference type="InterPro" id="IPR009060">
    <property type="entry name" value="UBA-like_sf"/>
</dbReference>